<dbReference type="PANTHER" id="PTHR21505">
    <property type="entry name" value="MADF DOMAIN-CONTAINING PROTEIN-RELATED"/>
    <property type="match status" value="1"/>
</dbReference>
<dbReference type="EMBL" id="CARXXK010001397">
    <property type="protein sequence ID" value="CAI6375960.1"/>
    <property type="molecule type" value="Genomic_DNA"/>
</dbReference>
<dbReference type="AlphaFoldDB" id="A0AAV0Y512"/>
<proteinExistence type="predicted"/>
<accession>A0AAV0Y512</accession>
<evidence type="ECO:0000313" key="3">
    <source>
        <dbReference type="Proteomes" id="UP001160148"/>
    </source>
</evidence>
<dbReference type="InterPro" id="IPR006578">
    <property type="entry name" value="MADF-dom"/>
</dbReference>
<dbReference type="PROSITE" id="PS51029">
    <property type="entry name" value="MADF"/>
    <property type="match status" value="1"/>
</dbReference>
<name>A0AAV0Y512_9HEMI</name>
<evidence type="ECO:0000259" key="1">
    <source>
        <dbReference type="PROSITE" id="PS51029"/>
    </source>
</evidence>
<dbReference type="SMART" id="SM00595">
    <property type="entry name" value="MADF"/>
    <property type="match status" value="1"/>
</dbReference>
<gene>
    <name evidence="2" type="ORF">MEUPH1_LOCUS29394</name>
</gene>
<evidence type="ECO:0000313" key="2">
    <source>
        <dbReference type="EMBL" id="CAI6375960.1"/>
    </source>
</evidence>
<dbReference type="Pfam" id="PF10545">
    <property type="entry name" value="MADF_DNA_bdg"/>
    <property type="match status" value="1"/>
</dbReference>
<keyword evidence="3" id="KW-1185">Reference proteome</keyword>
<reference evidence="2 3" key="1">
    <citation type="submission" date="2023-01" db="EMBL/GenBank/DDBJ databases">
        <authorList>
            <person name="Whitehead M."/>
        </authorList>
    </citation>
    <scope>NUCLEOTIDE SEQUENCE [LARGE SCALE GENOMIC DNA]</scope>
</reference>
<comment type="caution">
    <text evidence="2">The sequence shown here is derived from an EMBL/GenBank/DDBJ whole genome shotgun (WGS) entry which is preliminary data.</text>
</comment>
<dbReference type="Proteomes" id="UP001160148">
    <property type="component" value="Unassembled WGS sequence"/>
</dbReference>
<sequence>MDQNQCIELIELYRDYEVLWNAKFKDYHNRNKKEDAWKDISAQMNIPVDILKAKMKSLSGTFRSEKSRETKKTTGSGTDNVYVSKWFAF</sequence>
<feature type="domain" description="MADF" evidence="1">
    <location>
        <begin position="8"/>
        <end position="89"/>
    </location>
</feature>
<organism evidence="2 3">
    <name type="scientific">Macrosiphum euphorbiae</name>
    <name type="common">potato aphid</name>
    <dbReference type="NCBI Taxonomy" id="13131"/>
    <lineage>
        <taxon>Eukaryota</taxon>
        <taxon>Metazoa</taxon>
        <taxon>Ecdysozoa</taxon>
        <taxon>Arthropoda</taxon>
        <taxon>Hexapoda</taxon>
        <taxon>Insecta</taxon>
        <taxon>Pterygota</taxon>
        <taxon>Neoptera</taxon>
        <taxon>Paraneoptera</taxon>
        <taxon>Hemiptera</taxon>
        <taxon>Sternorrhyncha</taxon>
        <taxon>Aphidomorpha</taxon>
        <taxon>Aphidoidea</taxon>
        <taxon>Aphididae</taxon>
        <taxon>Macrosiphini</taxon>
        <taxon>Macrosiphum</taxon>
    </lineage>
</organism>
<protein>
    <recommendedName>
        <fullName evidence="1">MADF domain-containing protein</fullName>
    </recommendedName>
</protein>
<dbReference type="PANTHER" id="PTHR21505:SF12">
    <property type="entry name" value="MADF DOMAIN-CONTAINING PROTEIN-RELATED"/>
    <property type="match status" value="1"/>
</dbReference>